<sequence>MNDIKTLQQILKKDPRYPVEAYAFVLEALFYSRKKLNIRGHVTGQQLLEGIRDLARERYGMMAKMVFAHWGITKTIDFGNIVFNMVKEKMLGKTAEDSIEDFEDIYNFDEVFVKNYPLDLKRFKNVKT</sequence>
<protein>
    <submittedName>
        <fullName evidence="1">Uncharacterized protein</fullName>
    </submittedName>
</protein>
<dbReference type="AlphaFoldDB" id="A0A0S7YDH9"/>
<dbReference type="NCBIfam" id="TIGR04138">
    <property type="entry name" value="Plancto_Ver_chp"/>
    <property type="match status" value="1"/>
</dbReference>
<dbReference type="InterPro" id="IPR026406">
    <property type="entry name" value="Ver/Plancto_CHP"/>
</dbReference>
<organism evidence="1 2">
    <name type="scientific">candidate division TA06 bacterium DG_78</name>
    <dbReference type="NCBI Taxonomy" id="1703772"/>
    <lineage>
        <taxon>Bacteria</taxon>
        <taxon>Bacteria division TA06</taxon>
    </lineage>
</organism>
<name>A0A0S7YDH9_UNCT6</name>
<evidence type="ECO:0000313" key="1">
    <source>
        <dbReference type="EMBL" id="KPJ72724.1"/>
    </source>
</evidence>
<evidence type="ECO:0000313" key="2">
    <source>
        <dbReference type="Proteomes" id="UP000051012"/>
    </source>
</evidence>
<dbReference type="Proteomes" id="UP000051012">
    <property type="component" value="Unassembled WGS sequence"/>
</dbReference>
<comment type="caution">
    <text evidence="1">The sequence shown here is derived from an EMBL/GenBank/DDBJ whole genome shotgun (WGS) entry which is preliminary data.</text>
</comment>
<reference evidence="1 2" key="1">
    <citation type="journal article" date="2015" name="Microbiome">
        <title>Genomic resolution of linkages in carbon, nitrogen, and sulfur cycling among widespread estuary sediment bacteria.</title>
        <authorList>
            <person name="Baker B.J."/>
            <person name="Lazar C.S."/>
            <person name="Teske A.P."/>
            <person name="Dick G.J."/>
        </authorList>
    </citation>
    <scope>NUCLEOTIDE SEQUENCE [LARGE SCALE GENOMIC DNA]</scope>
    <source>
        <strain evidence="1">DG_78</strain>
    </source>
</reference>
<gene>
    <name evidence="1" type="ORF">AMJ52_05425</name>
</gene>
<accession>A0A0S7YDH9</accession>
<dbReference type="EMBL" id="LJNI01000059">
    <property type="protein sequence ID" value="KPJ72724.1"/>
    <property type="molecule type" value="Genomic_DNA"/>
</dbReference>
<proteinExistence type="predicted"/>